<dbReference type="EMBL" id="JBHTLK010000083">
    <property type="protein sequence ID" value="MFD1148936.1"/>
    <property type="molecule type" value="Genomic_DNA"/>
</dbReference>
<sequence>MDETPLSDDEVLLRGIQQLGDLLGPTWELAPRSDVAERGGVDALVDVRPPDGGVQAQLAIEVKAGLTPRQVEDRLLPRWSLIKQVNSGTNLLVLSPWLGRRTRELLSGHGIGYLDLTGNIHLRVRRPAIVIHTEGAAKDPRASASRRVGGPTLAGPRAGRLVRVLADHVPPYRATQLATATELSLPWVSKLLTQLEDQLLIRREGRVVTHVDWQNLLRARAESYNLLRNNPYVGMLAPNGIEQVLHDIKAGSSPVPGGALDVVVTGHHAARAVAPLASGGQLMLYVHHGPHTADEVGDRLGLLRVDANADVLLMRAHDDVVFRDRRDVGGVPHVALSQLVVDCLAGPGRMPAEGEAVLEYMADNERRWRRAELPNGEAR</sequence>
<dbReference type="InterPro" id="IPR036390">
    <property type="entry name" value="WH_DNA-bd_sf"/>
</dbReference>
<keyword evidence="2" id="KW-1185">Reference proteome</keyword>
<evidence type="ECO:0000313" key="2">
    <source>
        <dbReference type="Proteomes" id="UP001597168"/>
    </source>
</evidence>
<evidence type="ECO:0000313" key="1">
    <source>
        <dbReference type="EMBL" id="MFD1148936.1"/>
    </source>
</evidence>
<name>A0ABW3QW44_9PSEU</name>
<reference evidence="2" key="1">
    <citation type="journal article" date="2019" name="Int. J. Syst. Evol. Microbiol.">
        <title>The Global Catalogue of Microorganisms (GCM) 10K type strain sequencing project: providing services to taxonomists for standard genome sequencing and annotation.</title>
        <authorList>
            <consortium name="The Broad Institute Genomics Platform"/>
            <consortium name="The Broad Institute Genome Sequencing Center for Infectious Disease"/>
            <person name="Wu L."/>
            <person name="Ma J."/>
        </authorList>
    </citation>
    <scope>NUCLEOTIDE SEQUENCE [LARGE SCALE GENOMIC DNA]</scope>
    <source>
        <strain evidence="2">CCUG 60214</strain>
    </source>
</reference>
<dbReference type="SUPFAM" id="SSF46785">
    <property type="entry name" value="Winged helix' DNA-binding domain"/>
    <property type="match status" value="1"/>
</dbReference>
<dbReference type="RefSeq" id="WP_380724352.1">
    <property type="nucleotide sequence ID" value="NZ_JBHTLK010000083.1"/>
</dbReference>
<accession>A0ABW3QW44</accession>
<gene>
    <name evidence="1" type="ORF">ACFQ3T_17535</name>
</gene>
<comment type="caution">
    <text evidence="1">The sequence shown here is derived from an EMBL/GenBank/DDBJ whole genome shotgun (WGS) entry which is preliminary data.</text>
</comment>
<proteinExistence type="predicted"/>
<protein>
    <submittedName>
        <fullName evidence="1">Uncharacterized protein</fullName>
    </submittedName>
</protein>
<organism evidence="1 2">
    <name type="scientific">Saccharothrix hoggarensis</name>
    <dbReference type="NCBI Taxonomy" id="913853"/>
    <lineage>
        <taxon>Bacteria</taxon>
        <taxon>Bacillati</taxon>
        <taxon>Actinomycetota</taxon>
        <taxon>Actinomycetes</taxon>
        <taxon>Pseudonocardiales</taxon>
        <taxon>Pseudonocardiaceae</taxon>
        <taxon>Saccharothrix</taxon>
    </lineage>
</organism>
<dbReference type="Proteomes" id="UP001597168">
    <property type="component" value="Unassembled WGS sequence"/>
</dbReference>